<organism evidence="7 8">
    <name type="scientific">Thalassolituus maritimus</name>
    <dbReference type="NCBI Taxonomy" id="484498"/>
    <lineage>
        <taxon>Bacteria</taxon>
        <taxon>Pseudomonadati</taxon>
        <taxon>Pseudomonadota</taxon>
        <taxon>Gammaproteobacteria</taxon>
        <taxon>Oceanospirillales</taxon>
        <taxon>Oceanospirillaceae</taxon>
        <taxon>Thalassolituus</taxon>
    </lineage>
</organism>
<feature type="transmembrane region" description="Helical" evidence="6">
    <location>
        <begin position="70"/>
        <end position="91"/>
    </location>
</feature>
<dbReference type="AlphaFoldDB" id="A0A1N7PT70"/>
<evidence type="ECO:0000313" key="8">
    <source>
        <dbReference type="Proteomes" id="UP000185639"/>
    </source>
</evidence>
<feature type="transmembrane region" description="Helical" evidence="6">
    <location>
        <begin position="6"/>
        <end position="29"/>
    </location>
</feature>
<dbReference type="Pfam" id="PF01810">
    <property type="entry name" value="LysE"/>
    <property type="match status" value="1"/>
</dbReference>
<keyword evidence="2" id="KW-1003">Cell membrane</keyword>
<dbReference type="EMBL" id="FTOH01000011">
    <property type="protein sequence ID" value="SIT13745.1"/>
    <property type="molecule type" value="Genomic_DNA"/>
</dbReference>
<feature type="transmembrane region" description="Helical" evidence="6">
    <location>
        <begin position="41"/>
        <end position="64"/>
    </location>
</feature>
<name>A0A1N7PT70_9GAMM</name>
<reference evidence="8" key="1">
    <citation type="submission" date="2017-01" db="EMBL/GenBank/DDBJ databases">
        <authorList>
            <person name="Varghese N."/>
            <person name="Submissions S."/>
        </authorList>
    </citation>
    <scope>NUCLEOTIDE SEQUENCE [LARGE SCALE GENOMIC DNA]</scope>
    <source>
        <strain evidence="8">DSM 24913</strain>
    </source>
</reference>
<dbReference type="RefSeq" id="WP_245820111.1">
    <property type="nucleotide sequence ID" value="NZ_FTOH01000011.1"/>
</dbReference>
<dbReference type="GO" id="GO:0005886">
    <property type="term" value="C:plasma membrane"/>
    <property type="evidence" value="ECO:0007669"/>
    <property type="project" value="UniProtKB-SubCell"/>
</dbReference>
<evidence type="ECO:0000313" key="7">
    <source>
        <dbReference type="EMBL" id="SIT13745.1"/>
    </source>
</evidence>
<evidence type="ECO:0000256" key="3">
    <source>
        <dbReference type="ARBA" id="ARBA00022692"/>
    </source>
</evidence>
<proteinExistence type="predicted"/>
<keyword evidence="3 6" id="KW-0812">Transmembrane</keyword>
<dbReference type="InterPro" id="IPR001123">
    <property type="entry name" value="LeuE-type"/>
</dbReference>
<dbReference type="PANTHER" id="PTHR30086:SF20">
    <property type="entry name" value="ARGININE EXPORTER PROTEIN ARGO-RELATED"/>
    <property type="match status" value="1"/>
</dbReference>
<keyword evidence="5 6" id="KW-0472">Membrane</keyword>
<sequence>MSFYNIITLATIMTLLAAIPSSSVALVVIRASTMGVKQGVITSLGVVVGDLVFVAMALLGLTALSEQLGALFVVIRYLAAGYLIWFGLNLIRNHTHRVPQGKSSIPPKVARTTSASFLSGLLLTLSDIKAVFFYASLFPAFIDPITLRSVDIAAIFGITLLAVGGVKILYAFSASKMVNLSGRLRFQTKAKAVAGAMMIATGGYLLVKT</sequence>
<dbReference type="Proteomes" id="UP000185639">
    <property type="component" value="Unassembled WGS sequence"/>
</dbReference>
<gene>
    <name evidence="7" type="ORF">SAMN05421686_11151</name>
</gene>
<protein>
    <submittedName>
        <fullName evidence="7">Threonine/homoserine/homoserine lactone efflux protein</fullName>
    </submittedName>
</protein>
<keyword evidence="8" id="KW-1185">Reference proteome</keyword>
<keyword evidence="4 6" id="KW-1133">Transmembrane helix</keyword>
<evidence type="ECO:0000256" key="5">
    <source>
        <dbReference type="ARBA" id="ARBA00023136"/>
    </source>
</evidence>
<evidence type="ECO:0000256" key="6">
    <source>
        <dbReference type="SAM" id="Phobius"/>
    </source>
</evidence>
<feature type="transmembrane region" description="Helical" evidence="6">
    <location>
        <begin position="152"/>
        <end position="170"/>
    </location>
</feature>
<accession>A0A1N7PT70</accession>
<evidence type="ECO:0000256" key="2">
    <source>
        <dbReference type="ARBA" id="ARBA00022475"/>
    </source>
</evidence>
<evidence type="ECO:0000256" key="4">
    <source>
        <dbReference type="ARBA" id="ARBA00022989"/>
    </source>
</evidence>
<comment type="subcellular location">
    <subcellularLocation>
        <location evidence="1">Cell membrane</location>
        <topology evidence="1">Multi-pass membrane protein</topology>
    </subcellularLocation>
</comment>
<dbReference type="PANTHER" id="PTHR30086">
    <property type="entry name" value="ARGININE EXPORTER PROTEIN ARGO"/>
    <property type="match status" value="1"/>
</dbReference>
<feature type="transmembrane region" description="Helical" evidence="6">
    <location>
        <begin position="112"/>
        <end position="132"/>
    </location>
</feature>
<dbReference type="STRING" id="484498.SAMN05421686_11151"/>
<dbReference type="GO" id="GO:0015171">
    <property type="term" value="F:amino acid transmembrane transporter activity"/>
    <property type="evidence" value="ECO:0007669"/>
    <property type="project" value="TreeGrafter"/>
</dbReference>
<evidence type="ECO:0000256" key="1">
    <source>
        <dbReference type="ARBA" id="ARBA00004651"/>
    </source>
</evidence>